<accession>A0A0K6IHG7</accession>
<gene>
    <name evidence="6" type="ORF">Ga0061065_10299</name>
</gene>
<dbReference type="Proteomes" id="UP000182769">
    <property type="component" value="Unassembled WGS sequence"/>
</dbReference>
<evidence type="ECO:0000313" key="6">
    <source>
        <dbReference type="EMBL" id="CUB02762.1"/>
    </source>
</evidence>
<keyword evidence="7" id="KW-1185">Reference proteome</keyword>
<feature type="domain" description="Glycosyltransferase 2-like" evidence="5">
    <location>
        <begin position="7"/>
        <end position="122"/>
    </location>
</feature>
<dbReference type="InterPro" id="IPR029044">
    <property type="entry name" value="Nucleotide-diphossugar_trans"/>
</dbReference>
<evidence type="ECO:0000313" key="7">
    <source>
        <dbReference type="Proteomes" id="UP000182769"/>
    </source>
</evidence>
<proteinExistence type="inferred from homology"/>
<evidence type="ECO:0000256" key="2">
    <source>
        <dbReference type="ARBA" id="ARBA00022676"/>
    </source>
</evidence>
<evidence type="ECO:0000256" key="3">
    <source>
        <dbReference type="ARBA" id="ARBA00022679"/>
    </source>
</evidence>
<dbReference type="AlphaFoldDB" id="A0A0K6IHG7"/>
<evidence type="ECO:0000259" key="5">
    <source>
        <dbReference type="Pfam" id="PF00535"/>
    </source>
</evidence>
<evidence type="ECO:0000256" key="1">
    <source>
        <dbReference type="ARBA" id="ARBA00006739"/>
    </source>
</evidence>
<dbReference type="InterPro" id="IPR001173">
    <property type="entry name" value="Glyco_trans_2-like"/>
</dbReference>
<dbReference type="Gene3D" id="3.40.50.2000">
    <property type="entry name" value="Glycogen Phosphorylase B"/>
    <property type="match status" value="1"/>
</dbReference>
<dbReference type="GO" id="GO:0016757">
    <property type="term" value="F:glycosyltransferase activity"/>
    <property type="evidence" value="ECO:0007669"/>
    <property type="project" value="UniProtKB-KW"/>
</dbReference>
<keyword evidence="2" id="KW-0328">Glycosyltransferase</keyword>
<comment type="similarity">
    <text evidence="1">Belongs to the glycosyltransferase 2 family.</text>
</comment>
<dbReference type="EMBL" id="CYHG01000002">
    <property type="protein sequence ID" value="CUB02762.1"/>
    <property type="molecule type" value="Genomic_DNA"/>
</dbReference>
<dbReference type="SUPFAM" id="SSF53756">
    <property type="entry name" value="UDP-Glycosyltransferase/glycogen phosphorylase"/>
    <property type="match status" value="1"/>
</dbReference>
<dbReference type="PANTHER" id="PTHR43179">
    <property type="entry name" value="RHAMNOSYLTRANSFERASE WBBL"/>
    <property type="match status" value="1"/>
</dbReference>
<dbReference type="SUPFAM" id="SSF53448">
    <property type="entry name" value="Nucleotide-diphospho-sugar transferases"/>
    <property type="match status" value="1"/>
</dbReference>
<organism evidence="6 7">
    <name type="scientific">Marinomonas fungiae</name>
    <dbReference type="NCBI Taxonomy" id="1137284"/>
    <lineage>
        <taxon>Bacteria</taxon>
        <taxon>Pseudomonadati</taxon>
        <taxon>Pseudomonadota</taxon>
        <taxon>Gammaproteobacteria</taxon>
        <taxon>Oceanospirillales</taxon>
        <taxon>Oceanospirillaceae</taxon>
        <taxon>Marinomonas</taxon>
    </lineage>
</organism>
<sequence length="737" mass="82866">MNHPIDVIVPVYRGLQDVIDCLDSVNASTNKVDFDLIVIDDCSPDPQVSELLKQRASTGEFTLLVNEQNLGFVATVNRGMQLHPERDVLLLNSDTIVANDWLDRIHKAAYASENIGTVTPFSNNATICSYPYFCKDNTIPNNTPLERLDLLCAVVNSEQSVEVPTGVGFCMYIRRACLDAVGYFDVETFGKGYGEENDFCQRAIKAGWQNRFALDAFIHHTGNVSFGDEHNELKHGALAKLVKRHPEYERDVHLHIAEDPAKEARVKLWLASLIAGTLPIVLHVTHNRGGGTLRFVEELANDLSNQAYSLMLLPSVKKPGYLALTIAKSSSDGSAPEESEYTLFFNAESQQQELKTVLQQLPIRNMHFHHLLGLPDWIMDLPRSGGYPWLVSLHDYYYLCQSISLTNEKDLFIGHLEAQNNSQWSNRFKAFIEGADLCIAPSNACLAFYQETFPKAHLSTVYHEQGKHLLNRAFSASPIQYPLERPLKVIIIGALSKIKGADLLEKVALQCAKQNVDVEFELIGYSYRDLASKPKSKLTVSGQYDDETLVALLKEKHANNEADLVWFTALWPETYSYTLSSAIEAGLPVVVPNIGAFSERVYGRENSWIVPWDMPAESFTALFKQLSTSSDLTELEFVESKMIEPASPSNIYQTDYFSLIQKGKPFSNDYSDVDKNNIDKWIKLVSRYNDDSVTVEQSLRKGTLKALYYLRSAPALRPVSRLIPLTLQRKIKNLLSH</sequence>
<dbReference type="Gene3D" id="3.90.550.10">
    <property type="entry name" value="Spore Coat Polysaccharide Biosynthesis Protein SpsA, Chain A"/>
    <property type="match status" value="1"/>
</dbReference>
<name>A0A0K6IHG7_9GAMM</name>
<protein>
    <submittedName>
        <fullName evidence="6">Glycosyltransferase, GT2 family</fullName>
    </submittedName>
</protein>
<keyword evidence="3 6" id="KW-0808">Transferase</keyword>
<reference evidence="7" key="1">
    <citation type="submission" date="2015-08" db="EMBL/GenBank/DDBJ databases">
        <authorList>
            <person name="Varghese N."/>
        </authorList>
    </citation>
    <scope>NUCLEOTIDE SEQUENCE [LARGE SCALE GENOMIC DNA]</scope>
    <source>
        <strain evidence="7">JCM 18476</strain>
    </source>
</reference>
<dbReference type="PANTHER" id="PTHR43179:SF12">
    <property type="entry name" value="GALACTOFURANOSYLTRANSFERASE GLFT2"/>
    <property type="match status" value="1"/>
</dbReference>
<evidence type="ECO:0000259" key="4">
    <source>
        <dbReference type="Pfam" id="PF00534"/>
    </source>
</evidence>
<dbReference type="STRING" id="1137284.GCA_001418205_00604"/>
<dbReference type="Pfam" id="PF00534">
    <property type="entry name" value="Glycos_transf_1"/>
    <property type="match status" value="1"/>
</dbReference>
<dbReference type="InterPro" id="IPR001296">
    <property type="entry name" value="Glyco_trans_1"/>
</dbReference>
<dbReference type="Pfam" id="PF00535">
    <property type="entry name" value="Glycos_transf_2"/>
    <property type="match status" value="1"/>
</dbReference>
<feature type="domain" description="Glycosyl transferase family 1" evidence="4">
    <location>
        <begin position="484"/>
        <end position="629"/>
    </location>
</feature>